<comment type="caution">
    <text evidence="2">The sequence shown here is derived from an EMBL/GenBank/DDBJ whole genome shotgun (WGS) entry which is preliminary data.</text>
</comment>
<gene>
    <name evidence="2" type="ORF">HYH03_009931</name>
</gene>
<dbReference type="AlphaFoldDB" id="A0A836BWR1"/>
<dbReference type="EMBL" id="JAEHOE010000050">
    <property type="protein sequence ID" value="KAG2491770.1"/>
    <property type="molecule type" value="Genomic_DNA"/>
</dbReference>
<reference evidence="2" key="1">
    <citation type="journal article" date="2020" name="bioRxiv">
        <title>Comparative genomics of Chlamydomonas.</title>
        <authorList>
            <person name="Craig R.J."/>
            <person name="Hasan A.R."/>
            <person name="Ness R.W."/>
            <person name="Keightley P.D."/>
        </authorList>
    </citation>
    <scope>NUCLEOTIDE SEQUENCE</scope>
    <source>
        <strain evidence="2">CCAP 11/70</strain>
    </source>
</reference>
<evidence type="ECO:0000313" key="2">
    <source>
        <dbReference type="EMBL" id="KAG2491770.1"/>
    </source>
</evidence>
<feature type="region of interest" description="Disordered" evidence="1">
    <location>
        <begin position="236"/>
        <end position="272"/>
    </location>
</feature>
<feature type="compositionally biased region" description="Low complexity" evidence="1">
    <location>
        <begin position="236"/>
        <end position="256"/>
    </location>
</feature>
<organism evidence="2 3">
    <name type="scientific">Edaphochlamys debaryana</name>
    <dbReference type="NCBI Taxonomy" id="47281"/>
    <lineage>
        <taxon>Eukaryota</taxon>
        <taxon>Viridiplantae</taxon>
        <taxon>Chlorophyta</taxon>
        <taxon>core chlorophytes</taxon>
        <taxon>Chlorophyceae</taxon>
        <taxon>CS clade</taxon>
        <taxon>Chlamydomonadales</taxon>
        <taxon>Chlamydomonadales incertae sedis</taxon>
        <taxon>Edaphochlamys</taxon>
    </lineage>
</organism>
<evidence type="ECO:0000313" key="3">
    <source>
        <dbReference type="Proteomes" id="UP000612055"/>
    </source>
</evidence>
<accession>A0A836BWR1</accession>
<keyword evidence="3" id="KW-1185">Reference proteome</keyword>
<evidence type="ECO:0000256" key="1">
    <source>
        <dbReference type="SAM" id="MobiDB-lite"/>
    </source>
</evidence>
<protein>
    <submittedName>
        <fullName evidence="2">Uncharacterized protein</fullName>
    </submittedName>
</protein>
<dbReference type="Proteomes" id="UP000612055">
    <property type="component" value="Unassembled WGS sequence"/>
</dbReference>
<name>A0A836BWR1_9CHLO</name>
<sequence length="384" mass="38587">MQAAERTVESEEPQHSSAARAILGDERLRVSLLRLVAFAVRLPAPDGEGAETLERQQQRAVGHAACRLAAAVLTDLAESDLASWHNFADALLRTQTLHAAARQLAACVAALEGGPAPPSPALCADASHCAAHTLNLLHKLARHNASSAFSARLVEDMKATQVLEHAARLLLILTPAPANASLQRSAALLAACYVKLLPSRNAAAAAVPGASAVTCTARSAPVPVARSAVAASSTAGGHGAQEAAAGPSGAASGTVAPEGASPSPSNPGRQMEHVAAGPCVQHAVFVFGLKALGELEAGAEERGGGPCPGCPGSRPAGQASGQDLSLLLHMLVLHLRGAASFSGTAGAGAGGGGWPRPRTAVQQYLSGLSGIQLCSYSGCFSGDA</sequence>
<proteinExistence type="predicted"/>